<proteinExistence type="predicted"/>
<protein>
    <submittedName>
        <fullName evidence="2">Uncharacterized protein</fullName>
    </submittedName>
</protein>
<accession>A0AAF0XD93</accession>
<dbReference type="KEGG" id="dcr:108225147"/>
<dbReference type="PANTHER" id="PTHR33785:SF5">
    <property type="entry name" value="SERINE_ARGININE REPETITIVE MATRIX PROTEIN"/>
    <property type="match status" value="1"/>
</dbReference>
<feature type="region of interest" description="Disordered" evidence="1">
    <location>
        <begin position="131"/>
        <end position="192"/>
    </location>
</feature>
<reference evidence="2" key="1">
    <citation type="journal article" date="2016" name="Nat. Genet.">
        <title>A high-quality carrot genome assembly provides new insights into carotenoid accumulation and asterid genome evolution.</title>
        <authorList>
            <person name="Iorizzo M."/>
            <person name="Ellison S."/>
            <person name="Senalik D."/>
            <person name="Zeng P."/>
            <person name="Satapoomin P."/>
            <person name="Huang J."/>
            <person name="Bowman M."/>
            <person name="Iovene M."/>
            <person name="Sanseverino W."/>
            <person name="Cavagnaro P."/>
            <person name="Yildiz M."/>
            <person name="Macko-Podgorni A."/>
            <person name="Moranska E."/>
            <person name="Grzebelus E."/>
            <person name="Grzebelus D."/>
            <person name="Ashrafi H."/>
            <person name="Zheng Z."/>
            <person name="Cheng S."/>
            <person name="Spooner D."/>
            <person name="Van Deynze A."/>
            <person name="Simon P."/>
        </authorList>
    </citation>
    <scope>NUCLEOTIDE SEQUENCE</scope>
    <source>
        <tissue evidence="2">Leaf</tissue>
    </source>
</reference>
<dbReference type="AlphaFoldDB" id="A0AAF0XD93"/>
<dbReference type="EMBL" id="CP093348">
    <property type="protein sequence ID" value="WOH05910.1"/>
    <property type="molecule type" value="Genomic_DNA"/>
</dbReference>
<evidence type="ECO:0000256" key="1">
    <source>
        <dbReference type="SAM" id="MobiDB-lite"/>
    </source>
</evidence>
<reference evidence="2" key="2">
    <citation type="submission" date="2022-03" db="EMBL/GenBank/DDBJ databases">
        <title>Draft title - Genomic analysis of global carrot germplasm unveils the trajectory of domestication and the origin of high carotenoid orange carrot.</title>
        <authorList>
            <person name="Iorizzo M."/>
            <person name="Ellison S."/>
            <person name="Senalik D."/>
            <person name="Macko-Podgorni A."/>
            <person name="Grzebelus D."/>
            <person name="Bostan H."/>
            <person name="Rolling W."/>
            <person name="Curaba J."/>
            <person name="Simon P."/>
        </authorList>
    </citation>
    <scope>NUCLEOTIDE SEQUENCE</scope>
    <source>
        <tissue evidence="2">Leaf</tissue>
    </source>
</reference>
<sequence length="328" mass="36468">MDLLNGSSSTTSYQQEVEPGSLLEECWFFENLLTCSKPKMSRCNSDPCPSTNFNARPTDQEQSLISIANASSTALIENENTKVVAPKLVRAPSLPSFMAVKTVQVAQQIGKHDSAEIRFRPQAVVPPPRNTLLRATSLSPPCVGRSEDDEEEEDQESEFRLGRLIRQASLKSSDTFLPPRQTPKSSSIARRPRKKIVVDGNKEMGNQNQIKLSNKGKLPSEIQKKEVERLKALSSQFEKQSLENEVPRNKVAGLQEKSQGDQLEDKKFRRPYAMSDPSARPLMRSTTSIPKWAAAAAENDKRSSQDMKAQLKFWARAVASNARAPGVL</sequence>
<evidence type="ECO:0000313" key="3">
    <source>
        <dbReference type="Proteomes" id="UP000077755"/>
    </source>
</evidence>
<dbReference type="Proteomes" id="UP000077755">
    <property type="component" value="Chromosome 6"/>
</dbReference>
<keyword evidence="3" id="KW-1185">Reference proteome</keyword>
<organism evidence="2 3">
    <name type="scientific">Daucus carota subsp. sativus</name>
    <name type="common">Carrot</name>
    <dbReference type="NCBI Taxonomy" id="79200"/>
    <lineage>
        <taxon>Eukaryota</taxon>
        <taxon>Viridiplantae</taxon>
        <taxon>Streptophyta</taxon>
        <taxon>Embryophyta</taxon>
        <taxon>Tracheophyta</taxon>
        <taxon>Spermatophyta</taxon>
        <taxon>Magnoliopsida</taxon>
        <taxon>eudicotyledons</taxon>
        <taxon>Gunneridae</taxon>
        <taxon>Pentapetalae</taxon>
        <taxon>asterids</taxon>
        <taxon>campanulids</taxon>
        <taxon>Apiales</taxon>
        <taxon>Apiaceae</taxon>
        <taxon>Apioideae</taxon>
        <taxon>Scandiceae</taxon>
        <taxon>Daucinae</taxon>
        <taxon>Daucus</taxon>
        <taxon>Daucus sect. Daucus</taxon>
    </lineage>
</organism>
<feature type="region of interest" description="Disordered" evidence="1">
    <location>
        <begin position="239"/>
        <end position="286"/>
    </location>
</feature>
<gene>
    <name evidence="2" type="ORF">DCAR_0625333</name>
</gene>
<feature type="compositionally biased region" description="Acidic residues" evidence="1">
    <location>
        <begin position="147"/>
        <end position="156"/>
    </location>
</feature>
<name>A0AAF0XD93_DAUCS</name>
<evidence type="ECO:0000313" key="2">
    <source>
        <dbReference type="EMBL" id="WOH05910.1"/>
    </source>
</evidence>
<dbReference type="PANTHER" id="PTHR33785">
    <property type="entry name" value="OS06G0550800 PROTEIN"/>
    <property type="match status" value="1"/>
</dbReference>